<feature type="region of interest" description="Disordered" evidence="6">
    <location>
        <begin position="330"/>
        <end position="365"/>
    </location>
</feature>
<dbReference type="GO" id="GO:0005737">
    <property type="term" value="C:cytoplasm"/>
    <property type="evidence" value="ECO:0007669"/>
    <property type="project" value="UniProtKB-SubCell"/>
</dbReference>
<evidence type="ECO:0000259" key="7">
    <source>
        <dbReference type="PROSITE" id="PS50222"/>
    </source>
</evidence>
<keyword evidence="4" id="KW-0677">Repeat</keyword>
<keyword evidence="2" id="KW-0963">Cytoplasm</keyword>
<evidence type="ECO:0000256" key="4">
    <source>
        <dbReference type="ARBA" id="ARBA00022737"/>
    </source>
</evidence>
<comment type="subcellular location">
    <subcellularLocation>
        <location evidence="1">Cytoplasm</location>
    </subcellularLocation>
</comment>
<dbReference type="GO" id="GO:0048306">
    <property type="term" value="F:calcium-dependent protein binding"/>
    <property type="evidence" value="ECO:0007669"/>
    <property type="project" value="UniProtKB-ARBA"/>
</dbReference>
<organism evidence="8 9">
    <name type="scientific">Geodia barretti</name>
    <name type="common">Barrett's horny sponge</name>
    <dbReference type="NCBI Taxonomy" id="519541"/>
    <lineage>
        <taxon>Eukaryota</taxon>
        <taxon>Metazoa</taxon>
        <taxon>Porifera</taxon>
        <taxon>Demospongiae</taxon>
        <taxon>Heteroscleromorpha</taxon>
        <taxon>Tetractinellida</taxon>
        <taxon>Astrophorina</taxon>
        <taxon>Geodiidae</taxon>
        <taxon>Geodia</taxon>
    </lineage>
</organism>
<evidence type="ECO:0000256" key="2">
    <source>
        <dbReference type="ARBA" id="ARBA00022490"/>
    </source>
</evidence>
<name>A0AA35SMU0_GEOBA</name>
<dbReference type="Gene3D" id="1.10.238.10">
    <property type="entry name" value="EF-hand"/>
    <property type="match status" value="1"/>
</dbReference>
<dbReference type="PANTHER" id="PTHR46212:SF3">
    <property type="entry name" value="GH27120P"/>
    <property type="match status" value="1"/>
</dbReference>
<keyword evidence="5" id="KW-0106">Calcium</keyword>
<dbReference type="InterPro" id="IPR002048">
    <property type="entry name" value="EF_hand_dom"/>
</dbReference>
<dbReference type="GO" id="GO:0005509">
    <property type="term" value="F:calcium ion binding"/>
    <property type="evidence" value="ECO:0007669"/>
    <property type="project" value="InterPro"/>
</dbReference>
<gene>
    <name evidence="8" type="ORF">GBAR_LOCUS18104</name>
</gene>
<dbReference type="EMBL" id="CASHTH010002580">
    <property type="protein sequence ID" value="CAI8031967.1"/>
    <property type="molecule type" value="Genomic_DNA"/>
</dbReference>
<feature type="region of interest" description="Disordered" evidence="6">
    <location>
        <begin position="1"/>
        <end position="134"/>
    </location>
</feature>
<dbReference type="AlphaFoldDB" id="A0AA35SMU0"/>
<dbReference type="InterPro" id="IPR051426">
    <property type="entry name" value="Peflin/Sorcin_CaBP"/>
</dbReference>
<dbReference type="InterPro" id="IPR018247">
    <property type="entry name" value="EF_Hand_1_Ca_BS"/>
</dbReference>
<reference evidence="8" key="1">
    <citation type="submission" date="2023-03" db="EMBL/GenBank/DDBJ databases">
        <authorList>
            <person name="Steffen K."/>
            <person name="Cardenas P."/>
        </authorList>
    </citation>
    <scope>NUCLEOTIDE SEQUENCE</scope>
</reference>
<dbReference type="SUPFAM" id="SSF47473">
    <property type="entry name" value="EF-hand"/>
    <property type="match status" value="1"/>
</dbReference>
<comment type="caution">
    <text evidence="8">The sequence shown here is derived from an EMBL/GenBank/DDBJ whole genome shotgun (WGS) entry which is preliminary data.</text>
</comment>
<dbReference type="PROSITE" id="PS00018">
    <property type="entry name" value="EF_HAND_1"/>
    <property type="match status" value="1"/>
</dbReference>
<keyword evidence="3" id="KW-0479">Metal-binding</keyword>
<sequence>MAYQGHGQARGYGPPQGYPGQPPPAGYPGQQFPPRGYQGQQPPPGGYPGQQLPPAGYPGQQAPAGYPGQQAPAGYPGQQAPGGYPGQQAPGGYPGQQAPGGYPGQQAPGGYPGQQAPGGYPGQPPASGPPGCPPGVDPSVYSWFVAVDADNSGSITATELQQALTNGNWSHFNPETCRLMIGAVVTLTLTIQQGNKNNKRNIIQIRSRVEPLSKDTPEMRTCPPITFLSPRTDIVCVFLAYVRHEPLLFLILFLVLCCENVSCLARHLTNMDDSSYNTVIFPLSYVHTQGYLTETAMEPLMSRNSPSSGSTSISGRGYLIATTAIAPATSTSASYSPPTTRWGSESPPSSVNSSSCASTASQRRA</sequence>
<evidence type="ECO:0000256" key="6">
    <source>
        <dbReference type="SAM" id="MobiDB-lite"/>
    </source>
</evidence>
<feature type="domain" description="EF-hand" evidence="7">
    <location>
        <begin position="135"/>
        <end position="170"/>
    </location>
</feature>
<dbReference type="PANTHER" id="PTHR46212">
    <property type="entry name" value="PEFLIN"/>
    <property type="match status" value="1"/>
</dbReference>
<evidence type="ECO:0000313" key="8">
    <source>
        <dbReference type="EMBL" id="CAI8031967.1"/>
    </source>
</evidence>
<feature type="compositionally biased region" description="Pro residues" evidence="6">
    <location>
        <begin position="122"/>
        <end position="134"/>
    </location>
</feature>
<evidence type="ECO:0000256" key="3">
    <source>
        <dbReference type="ARBA" id="ARBA00022723"/>
    </source>
</evidence>
<evidence type="ECO:0000313" key="9">
    <source>
        <dbReference type="Proteomes" id="UP001174909"/>
    </source>
</evidence>
<dbReference type="Proteomes" id="UP001174909">
    <property type="component" value="Unassembled WGS sequence"/>
</dbReference>
<proteinExistence type="predicted"/>
<dbReference type="InterPro" id="IPR011992">
    <property type="entry name" value="EF-hand-dom_pair"/>
</dbReference>
<feature type="compositionally biased region" description="Low complexity" evidence="6">
    <location>
        <begin position="49"/>
        <end position="118"/>
    </location>
</feature>
<feature type="compositionally biased region" description="Pro residues" evidence="6">
    <location>
        <begin position="16"/>
        <end position="26"/>
    </location>
</feature>
<evidence type="ECO:0000256" key="1">
    <source>
        <dbReference type="ARBA" id="ARBA00004496"/>
    </source>
</evidence>
<feature type="compositionally biased region" description="Low complexity" evidence="6">
    <location>
        <begin position="27"/>
        <end position="40"/>
    </location>
</feature>
<evidence type="ECO:0000256" key="5">
    <source>
        <dbReference type="ARBA" id="ARBA00022837"/>
    </source>
</evidence>
<keyword evidence="9" id="KW-1185">Reference proteome</keyword>
<accession>A0AA35SMU0</accession>
<dbReference type="PROSITE" id="PS50222">
    <property type="entry name" value="EF_HAND_2"/>
    <property type="match status" value="1"/>
</dbReference>
<protein>
    <submittedName>
        <fullName evidence="8">Galectin-3</fullName>
    </submittedName>
</protein>